<dbReference type="Proteomes" id="UP000612746">
    <property type="component" value="Unassembled WGS sequence"/>
</dbReference>
<sequence>MDSNPFRAQSPYTQTGQQFYGSNQGTPAQQVYTSTGNFQAQQGQFGSNQGQLGNGAYGGNNSYSQPGYTSPQTMHAPSSYNSFGGSSMTTPSSISMGYSTTGYTQSMPQPQTYGTNTMQATPNMTGYSTGNYQMPTPQSQYAQQTGYNSGYQSTGYGNQYGSDNMMGMNTGYYQQPQQQPANPDNFLIPDLGVFSNTSSNTSSQPQRVQRLPQLGDGKVRKVTCPVCKQEIEGDEPAINHHVNNHLDDAAAEEFKKQQSQPRLSDAQLARKLYVDEANTRYRY</sequence>
<feature type="region of interest" description="Disordered" evidence="1">
    <location>
        <begin position="1"/>
        <end position="74"/>
    </location>
</feature>
<evidence type="ECO:0000313" key="3">
    <source>
        <dbReference type="Proteomes" id="UP000612746"/>
    </source>
</evidence>
<dbReference type="AlphaFoldDB" id="A0A8H7PN20"/>
<name>A0A8H7PN20_9FUNG</name>
<feature type="compositionally biased region" description="Polar residues" evidence="1">
    <location>
        <begin position="65"/>
        <end position="74"/>
    </location>
</feature>
<reference evidence="2" key="1">
    <citation type="submission" date="2020-12" db="EMBL/GenBank/DDBJ databases">
        <title>Metabolic potential, ecology and presence of endohyphal bacteria is reflected in genomic diversity of Mucoromycotina.</title>
        <authorList>
            <person name="Muszewska A."/>
            <person name="Okrasinska A."/>
            <person name="Steczkiewicz K."/>
            <person name="Drgas O."/>
            <person name="Orlowska M."/>
            <person name="Perlinska-Lenart U."/>
            <person name="Aleksandrzak-Piekarczyk T."/>
            <person name="Szatraj K."/>
            <person name="Zielenkiewicz U."/>
            <person name="Pilsyk S."/>
            <person name="Malc E."/>
            <person name="Mieczkowski P."/>
            <person name="Kruszewska J.S."/>
            <person name="Biernat P."/>
            <person name="Pawlowska J."/>
        </authorList>
    </citation>
    <scope>NUCLEOTIDE SEQUENCE</scope>
    <source>
        <strain evidence="2">WA0000051536</strain>
    </source>
</reference>
<proteinExistence type="predicted"/>
<keyword evidence="3" id="KW-1185">Reference proteome</keyword>
<organism evidence="2 3">
    <name type="scientific">Umbelopsis vinacea</name>
    <dbReference type="NCBI Taxonomy" id="44442"/>
    <lineage>
        <taxon>Eukaryota</taxon>
        <taxon>Fungi</taxon>
        <taxon>Fungi incertae sedis</taxon>
        <taxon>Mucoromycota</taxon>
        <taxon>Mucoromycotina</taxon>
        <taxon>Umbelopsidomycetes</taxon>
        <taxon>Umbelopsidales</taxon>
        <taxon>Umbelopsidaceae</taxon>
        <taxon>Umbelopsis</taxon>
    </lineage>
</organism>
<evidence type="ECO:0000313" key="2">
    <source>
        <dbReference type="EMBL" id="KAG2176833.1"/>
    </source>
</evidence>
<accession>A0A8H7PN20</accession>
<evidence type="ECO:0000256" key="1">
    <source>
        <dbReference type="SAM" id="MobiDB-lite"/>
    </source>
</evidence>
<comment type="caution">
    <text evidence="2">The sequence shown here is derived from an EMBL/GenBank/DDBJ whole genome shotgun (WGS) entry which is preliminary data.</text>
</comment>
<feature type="compositionally biased region" description="Polar residues" evidence="1">
    <location>
        <begin position="1"/>
        <end position="51"/>
    </location>
</feature>
<gene>
    <name evidence="2" type="ORF">INT44_007497</name>
</gene>
<protein>
    <submittedName>
        <fullName evidence="2">Uncharacterized protein</fullName>
    </submittedName>
</protein>
<dbReference type="EMBL" id="JAEPRA010000013">
    <property type="protein sequence ID" value="KAG2176833.1"/>
    <property type="molecule type" value="Genomic_DNA"/>
</dbReference>
<dbReference type="OrthoDB" id="2398733at2759"/>